<organism evidence="9 10">
    <name type="scientific">Acer yangbiense</name>
    <dbReference type="NCBI Taxonomy" id="1000413"/>
    <lineage>
        <taxon>Eukaryota</taxon>
        <taxon>Viridiplantae</taxon>
        <taxon>Streptophyta</taxon>
        <taxon>Embryophyta</taxon>
        <taxon>Tracheophyta</taxon>
        <taxon>Spermatophyta</taxon>
        <taxon>Magnoliopsida</taxon>
        <taxon>eudicotyledons</taxon>
        <taxon>Gunneridae</taxon>
        <taxon>Pentapetalae</taxon>
        <taxon>rosids</taxon>
        <taxon>malvids</taxon>
        <taxon>Sapindales</taxon>
        <taxon>Sapindaceae</taxon>
        <taxon>Hippocastanoideae</taxon>
        <taxon>Acereae</taxon>
        <taxon>Acer</taxon>
    </lineage>
</organism>
<dbReference type="EMBL" id="VAHF01000012">
    <property type="protein sequence ID" value="TXG50138.1"/>
    <property type="molecule type" value="Genomic_DNA"/>
</dbReference>
<name>A0A5C7GZE3_9ROSI</name>
<evidence type="ECO:0000256" key="3">
    <source>
        <dbReference type="ARBA" id="ARBA00005263"/>
    </source>
</evidence>
<dbReference type="OrthoDB" id="782264at2759"/>
<evidence type="ECO:0000256" key="5">
    <source>
        <dbReference type="ARBA" id="ARBA00023176"/>
    </source>
</evidence>
<evidence type="ECO:0000256" key="7">
    <source>
        <dbReference type="RuleBase" id="RU363137"/>
    </source>
</evidence>
<comment type="function">
    <text evidence="1 7">Clathrin is the major protein of the polyhedral coat of coated pits and vesicles.</text>
</comment>
<reference evidence="10" key="1">
    <citation type="journal article" date="2019" name="Gigascience">
        <title>De novo genome assembly of the endangered Acer yangbiense, a plant species with extremely small populations endemic to Yunnan Province, China.</title>
        <authorList>
            <person name="Yang J."/>
            <person name="Wariss H.M."/>
            <person name="Tao L."/>
            <person name="Zhang R."/>
            <person name="Yun Q."/>
            <person name="Hollingsworth P."/>
            <person name="Dao Z."/>
            <person name="Luo G."/>
            <person name="Guo H."/>
            <person name="Ma Y."/>
            <person name="Sun W."/>
        </authorList>
    </citation>
    <scope>NUCLEOTIDE SEQUENCE [LARGE SCALE GENOMIC DNA]</scope>
    <source>
        <strain evidence="10">cv. Malutang</strain>
    </source>
</reference>
<proteinExistence type="inferred from homology"/>
<dbReference type="GO" id="GO:0005198">
    <property type="term" value="F:structural molecule activity"/>
    <property type="evidence" value="ECO:0007669"/>
    <property type="project" value="InterPro"/>
</dbReference>
<evidence type="ECO:0000256" key="8">
    <source>
        <dbReference type="SAM" id="MobiDB-lite"/>
    </source>
</evidence>
<dbReference type="GO" id="GO:0072583">
    <property type="term" value="P:clathrin-dependent endocytosis"/>
    <property type="evidence" value="ECO:0007669"/>
    <property type="project" value="TreeGrafter"/>
</dbReference>
<sequence length="208" mass="23454">MSTLTDSVDSSFNDDAADHVFLSYHSIYATGSDGPITEWTRENAIRLEKKEKKERALLSQIIEQAHEYKDEFYRKRVVSCHNNKDTNRERELLFVANRNKFYDEADKNYWKAIAELLPSEVPTIEKRKVKKDQEKKPSIVVIKGPKPGTPTDLSRMRQLLLKLKHNAPNHLNPAPAAPARTKDTKTSDIAAPSQAAVDATPTEVVAAA</sequence>
<dbReference type="GO" id="GO:0030130">
    <property type="term" value="C:clathrin coat of trans-Golgi network vesicle"/>
    <property type="evidence" value="ECO:0007669"/>
    <property type="project" value="InterPro"/>
</dbReference>
<protein>
    <recommendedName>
        <fullName evidence="7">Clathrin light chain</fullName>
    </recommendedName>
</protein>
<keyword evidence="5 7" id="KW-0168">Coated pit</keyword>
<dbReference type="AlphaFoldDB" id="A0A5C7GZE3"/>
<gene>
    <name evidence="9" type="ORF">EZV62_026013</name>
</gene>
<dbReference type="Proteomes" id="UP000323000">
    <property type="component" value="Chromosome 12"/>
</dbReference>
<dbReference type="GO" id="GO:0006886">
    <property type="term" value="P:intracellular protein transport"/>
    <property type="evidence" value="ECO:0007669"/>
    <property type="project" value="InterPro"/>
</dbReference>
<comment type="caution">
    <text evidence="9">The sequence shown here is derived from an EMBL/GenBank/DDBJ whole genome shotgun (WGS) entry which is preliminary data.</text>
</comment>
<evidence type="ECO:0000256" key="2">
    <source>
        <dbReference type="ARBA" id="ARBA00004180"/>
    </source>
</evidence>
<feature type="compositionally biased region" description="Low complexity" evidence="8">
    <location>
        <begin position="168"/>
        <end position="179"/>
    </location>
</feature>
<feature type="region of interest" description="Disordered" evidence="8">
    <location>
        <begin position="166"/>
        <end position="208"/>
    </location>
</feature>
<dbReference type="PANTHER" id="PTHR10639:SF38">
    <property type="entry name" value="CLATHRIN LIGHT CHAIN 2"/>
    <property type="match status" value="1"/>
</dbReference>
<accession>A0A5C7GZE3</accession>
<dbReference type="GO" id="GO:0030132">
    <property type="term" value="C:clathrin coat of coated pit"/>
    <property type="evidence" value="ECO:0007669"/>
    <property type="project" value="InterPro"/>
</dbReference>
<comment type="subcellular location">
    <subcellularLocation>
        <location evidence="2 7">Cytoplasmic vesicle membrane</location>
        <topology evidence="2 7">Peripheral membrane protein</topology>
        <orientation evidence="2 7">Cytoplasmic side</orientation>
    </subcellularLocation>
    <subcellularLocation>
        <location evidence="7">Membrane</location>
        <location evidence="7">Coated pit</location>
        <topology evidence="7">Peripheral membrane protein</topology>
        <orientation evidence="7">Cytoplasmic side</orientation>
    </subcellularLocation>
    <text evidence="7">Cytoplasmic face of coated pits and vesicles.</text>
</comment>
<dbReference type="PANTHER" id="PTHR10639">
    <property type="entry name" value="CLATHRIN LIGHT CHAIN"/>
    <property type="match status" value="1"/>
</dbReference>
<evidence type="ECO:0000313" key="10">
    <source>
        <dbReference type="Proteomes" id="UP000323000"/>
    </source>
</evidence>
<evidence type="ECO:0000256" key="1">
    <source>
        <dbReference type="ARBA" id="ARBA00003913"/>
    </source>
</evidence>
<keyword evidence="4 7" id="KW-0472">Membrane</keyword>
<dbReference type="GO" id="GO:0032050">
    <property type="term" value="F:clathrin heavy chain binding"/>
    <property type="evidence" value="ECO:0007669"/>
    <property type="project" value="TreeGrafter"/>
</dbReference>
<evidence type="ECO:0000256" key="6">
    <source>
        <dbReference type="ARBA" id="ARBA00023329"/>
    </source>
</evidence>
<dbReference type="InterPro" id="IPR000996">
    <property type="entry name" value="Clathrin_L-chain"/>
</dbReference>
<evidence type="ECO:0000256" key="4">
    <source>
        <dbReference type="ARBA" id="ARBA00023136"/>
    </source>
</evidence>
<keyword evidence="6 7" id="KW-0968">Cytoplasmic vesicle</keyword>
<evidence type="ECO:0000313" key="9">
    <source>
        <dbReference type="EMBL" id="TXG50138.1"/>
    </source>
</evidence>
<comment type="similarity">
    <text evidence="3 7">Belongs to the clathrin light chain family.</text>
</comment>
<keyword evidence="10" id="KW-1185">Reference proteome</keyword>
<dbReference type="Pfam" id="PF01086">
    <property type="entry name" value="Clathrin_lg_ch"/>
    <property type="match status" value="1"/>
</dbReference>